<sequence length="258" mass="29379">MPEGPSIVILREQVAGFTGKRIERAEGSAKLDKARLVGQTVRSFRSWGKHFLIELDDVSLRIHLLLFGSYRINERKETAPRLSLGFANGELNFYGCSVQPVEGLLDDAYDWSADVMSDAWDARAALKKLRARPRLLACDALLDQTLFSGSGNIIKNEVLFRTRIHPLSLMGDLSAVKLRELVREVRTYSFDFLQWKREGTLKAHWLAHTKNTCPRCNIPFVKAKSLGRSKRRSFYCERCQKRYGDSERVASEAPLTED</sequence>
<keyword evidence="9" id="KW-0326">Glycosidase</keyword>
<evidence type="ECO:0000256" key="6">
    <source>
        <dbReference type="ARBA" id="ARBA00023204"/>
    </source>
</evidence>
<dbReference type="SUPFAM" id="SSF81624">
    <property type="entry name" value="N-terminal domain of MutM-like DNA repair proteins"/>
    <property type="match status" value="1"/>
</dbReference>
<keyword evidence="8" id="KW-0511">Multifunctional enzyme</keyword>
<keyword evidence="5" id="KW-0238">DNA-binding</keyword>
<dbReference type="GO" id="GO:0008270">
    <property type="term" value="F:zinc ion binding"/>
    <property type="evidence" value="ECO:0007669"/>
    <property type="project" value="InterPro"/>
</dbReference>
<evidence type="ECO:0000256" key="1">
    <source>
        <dbReference type="ARBA" id="ARBA00001668"/>
    </source>
</evidence>
<organism evidence="11 12">
    <name type="scientific">Stutzerimonas stutzeri</name>
    <name type="common">Pseudomonas stutzeri</name>
    <dbReference type="NCBI Taxonomy" id="316"/>
    <lineage>
        <taxon>Bacteria</taxon>
        <taxon>Pseudomonadati</taxon>
        <taxon>Pseudomonadota</taxon>
        <taxon>Gammaproteobacteria</taxon>
        <taxon>Pseudomonadales</taxon>
        <taxon>Pseudomonadaceae</taxon>
        <taxon>Stutzerimonas</taxon>
    </lineage>
</organism>
<evidence type="ECO:0000256" key="9">
    <source>
        <dbReference type="ARBA" id="ARBA00023295"/>
    </source>
</evidence>
<dbReference type="InterPro" id="IPR010979">
    <property type="entry name" value="Ribosomal_uS13-like_H2TH"/>
</dbReference>
<evidence type="ECO:0000313" key="11">
    <source>
        <dbReference type="EMBL" id="QGZ32477.1"/>
    </source>
</evidence>
<comment type="similarity">
    <text evidence="2">Belongs to the FPG family.</text>
</comment>
<evidence type="ECO:0000256" key="3">
    <source>
        <dbReference type="ARBA" id="ARBA00022763"/>
    </source>
</evidence>
<keyword evidence="6" id="KW-0234">DNA repair</keyword>
<accession>A0A6I6LUQ5</accession>
<dbReference type="GO" id="GO:0003906">
    <property type="term" value="F:DNA-(apurinic or apyrimidinic site) endonuclease activity"/>
    <property type="evidence" value="ECO:0007669"/>
    <property type="project" value="InterPro"/>
</dbReference>
<keyword evidence="11" id="KW-0255">Endonuclease</keyword>
<dbReference type="PANTHER" id="PTHR22993">
    <property type="entry name" value="FORMAMIDOPYRIMIDINE-DNA GLYCOSYLASE"/>
    <property type="match status" value="1"/>
</dbReference>
<comment type="catalytic activity">
    <reaction evidence="1">
        <text>Hydrolysis of DNA containing ring-opened 7-methylguanine residues, releasing 2,6-diamino-4-hydroxy-5-(N-methyl)formamidopyrimidine.</text>
        <dbReference type="EC" id="3.2.2.23"/>
    </reaction>
</comment>
<dbReference type="SMART" id="SM01232">
    <property type="entry name" value="H2TH"/>
    <property type="match status" value="1"/>
</dbReference>
<dbReference type="RefSeq" id="WP_158189904.1">
    <property type="nucleotide sequence ID" value="NZ_CP046902.1"/>
</dbReference>
<evidence type="ECO:0000256" key="8">
    <source>
        <dbReference type="ARBA" id="ARBA00023268"/>
    </source>
</evidence>
<keyword evidence="7" id="KW-0456">Lyase</keyword>
<dbReference type="Pfam" id="PF01149">
    <property type="entry name" value="Fapy_DNA_glyco"/>
    <property type="match status" value="1"/>
</dbReference>
<dbReference type="GO" id="GO:0016829">
    <property type="term" value="F:lyase activity"/>
    <property type="evidence" value="ECO:0007669"/>
    <property type="project" value="UniProtKB-KW"/>
</dbReference>
<dbReference type="GO" id="GO:0003684">
    <property type="term" value="F:damaged DNA binding"/>
    <property type="evidence" value="ECO:0007669"/>
    <property type="project" value="InterPro"/>
</dbReference>
<name>A0A6I6LUQ5_STUST</name>
<dbReference type="GO" id="GO:0008534">
    <property type="term" value="F:oxidized purine nucleobase lesion DNA N-glycosylase activity"/>
    <property type="evidence" value="ECO:0007669"/>
    <property type="project" value="UniProtKB-EC"/>
</dbReference>
<dbReference type="InterPro" id="IPR035937">
    <property type="entry name" value="FPG_N"/>
</dbReference>
<evidence type="ECO:0000256" key="7">
    <source>
        <dbReference type="ARBA" id="ARBA00023239"/>
    </source>
</evidence>
<gene>
    <name evidence="11" type="ORF">GQA94_21395</name>
</gene>
<evidence type="ECO:0000256" key="2">
    <source>
        <dbReference type="ARBA" id="ARBA00009409"/>
    </source>
</evidence>
<keyword evidence="4" id="KW-0378">Hydrolase</keyword>
<reference evidence="11 12" key="1">
    <citation type="submission" date="2019-12" db="EMBL/GenBank/DDBJ databases">
        <title>Complete genome sequence of Pseudomonas stutzeri.</title>
        <authorList>
            <person name="Lim S.R."/>
            <person name="Kim J.H."/>
        </authorList>
    </citation>
    <scope>NUCLEOTIDE SEQUENCE [LARGE SCALE GENOMIC DNA]</scope>
    <source>
        <strain evidence="11 12">PM101005</strain>
    </source>
</reference>
<feature type="domain" description="Formamidopyrimidine-DNA glycosylase catalytic" evidence="10">
    <location>
        <begin position="2"/>
        <end position="95"/>
    </location>
</feature>
<proteinExistence type="inferred from homology"/>
<dbReference type="AlphaFoldDB" id="A0A6I6LUQ5"/>
<dbReference type="SUPFAM" id="SSF46946">
    <property type="entry name" value="S13-like H2TH domain"/>
    <property type="match status" value="1"/>
</dbReference>
<evidence type="ECO:0000259" key="10">
    <source>
        <dbReference type="PROSITE" id="PS51068"/>
    </source>
</evidence>
<dbReference type="Gene3D" id="1.10.8.50">
    <property type="match status" value="1"/>
</dbReference>
<dbReference type="Gene3D" id="3.20.190.10">
    <property type="entry name" value="MutM-like, N-terminal"/>
    <property type="match status" value="1"/>
</dbReference>
<dbReference type="InterPro" id="IPR015886">
    <property type="entry name" value="H2TH_FPG"/>
</dbReference>
<protein>
    <submittedName>
        <fullName evidence="11">Endonuclease</fullName>
    </submittedName>
</protein>
<dbReference type="CDD" id="cd08974">
    <property type="entry name" value="BaFpgNei_N_2"/>
    <property type="match status" value="1"/>
</dbReference>
<dbReference type="GO" id="GO:0006284">
    <property type="term" value="P:base-excision repair"/>
    <property type="evidence" value="ECO:0007669"/>
    <property type="project" value="InterPro"/>
</dbReference>
<evidence type="ECO:0000256" key="5">
    <source>
        <dbReference type="ARBA" id="ARBA00023125"/>
    </source>
</evidence>
<keyword evidence="3" id="KW-0227">DNA damage</keyword>
<dbReference type="Pfam" id="PF06831">
    <property type="entry name" value="H2TH"/>
    <property type="match status" value="1"/>
</dbReference>
<dbReference type="PROSITE" id="PS51068">
    <property type="entry name" value="FPG_CAT"/>
    <property type="match status" value="1"/>
</dbReference>
<dbReference type="EMBL" id="CP046902">
    <property type="protein sequence ID" value="QGZ32477.1"/>
    <property type="molecule type" value="Genomic_DNA"/>
</dbReference>
<dbReference type="SMART" id="SM00898">
    <property type="entry name" value="Fapy_DNA_glyco"/>
    <property type="match status" value="1"/>
</dbReference>
<dbReference type="Proteomes" id="UP000438983">
    <property type="component" value="Chromosome"/>
</dbReference>
<dbReference type="OrthoDB" id="9800855at2"/>
<dbReference type="PANTHER" id="PTHR22993:SF9">
    <property type="entry name" value="FORMAMIDOPYRIMIDINE-DNA GLYCOSYLASE"/>
    <property type="match status" value="1"/>
</dbReference>
<evidence type="ECO:0000256" key="4">
    <source>
        <dbReference type="ARBA" id="ARBA00022801"/>
    </source>
</evidence>
<evidence type="ECO:0000313" key="12">
    <source>
        <dbReference type="Proteomes" id="UP000438983"/>
    </source>
</evidence>
<keyword evidence="11" id="KW-0540">Nuclease</keyword>
<dbReference type="InterPro" id="IPR012319">
    <property type="entry name" value="FPG_cat"/>
</dbReference>